<name>A0A1I2XY56_9ACTN</name>
<evidence type="ECO:0000256" key="1">
    <source>
        <dbReference type="SAM" id="SignalP"/>
    </source>
</evidence>
<gene>
    <name evidence="3" type="ORF">SAMN02787118_15415</name>
</gene>
<evidence type="ECO:0000313" key="4">
    <source>
        <dbReference type="Proteomes" id="UP000181942"/>
    </source>
</evidence>
<dbReference type="EMBL" id="FONR01000054">
    <property type="protein sequence ID" value="SFH18393.1"/>
    <property type="molecule type" value="Genomic_DNA"/>
</dbReference>
<dbReference type="Gene3D" id="2.40.480.10">
    <property type="entry name" value="Allene oxide cyclase-like"/>
    <property type="match status" value="1"/>
</dbReference>
<dbReference type="Pfam" id="PF18678">
    <property type="entry name" value="AOC_like"/>
    <property type="match status" value="1"/>
</dbReference>
<feature type="chain" id="PRO_5010158734" description="Allene oxide cyclase barrel-like domain-containing protein" evidence="1">
    <location>
        <begin position="36"/>
        <end position="171"/>
    </location>
</feature>
<feature type="domain" description="Allene oxide cyclase barrel-like" evidence="2">
    <location>
        <begin position="66"/>
        <end position="160"/>
    </location>
</feature>
<dbReference type="GO" id="GO:0016853">
    <property type="term" value="F:isomerase activity"/>
    <property type="evidence" value="ECO:0007669"/>
    <property type="project" value="InterPro"/>
</dbReference>
<dbReference type="InterPro" id="IPR041013">
    <property type="entry name" value="AOC-like"/>
</dbReference>
<sequence length="171" mass="17999">MPTTLKINKLRYLSAAAGIATVVAGGVAIAPLASAGTSTSASAHVVDQRAKTFELVGKQTSIEDLDLGRAGISPGDQRVIHEDLYRDGEKVGDHSVVCTYTRVNPAALQCLGTFSLPEGQFAAQALLHLPAPSYVDVGITGGSGDYRNARGFVRTVPAGDTERHFTVHLKR</sequence>
<organism evidence="3 4">
    <name type="scientific">Streptomyces mirabilis</name>
    <dbReference type="NCBI Taxonomy" id="68239"/>
    <lineage>
        <taxon>Bacteria</taxon>
        <taxon>Bacillati</taxon>
        <taxon>Actinomycetota</taxon>
        <taxon>Actinomycetes</taxon>
        <taxon>Kitasatosporales</taxon>
        <taxon>Streptomycetaceae</taxon>
        <taxon>Streptomyces</taxon>
    </lineage>
</organism>
<keyword evidence="1" id="KW-0732">Signal</keyword>
<proteinExistence type="predicted"/>
<accession>A0A1I2XY56</accession>
<dbReference type="GO" id="GO:0017000">
    <property type="term" value="P:antibiotic biosynthetic process"/>
    <property type="evidence" value="ECO:0007669"/>
    <property type="project" value="InterPro"/>
</dbReference>
<reference evidence="3 4" key="1">
    <citation type="submission" date="2016-10" db="EMBL/GenBank/DDBJ databases">
        <authorList>
            <person name="de Groot N.N."/>
        </authorList>
    </citation>
    <scope>NUCLEOTIDE SEQUENCE [LARGE SCALE GENOMIC DNA]</scope>
    <source>
        <strain evidence="3 4">OK461</strain>
    </source>
</reference>
<dbReference type="AlphaFoldDB" id="A0A1I2XY56"/>
<dbReference type="InterPro" id="IPR044859">
    <property type="entry name" value="Allene_oxi_cyc_Dirigent"/>
</dbReference>
<dbReference type="Proteomes" id="UP000181942">
    <property type="component" value="Unassembled WGS sequence"/>
</dbReference>
<protein>
    <recommendedName>
        <fullName evidence="2">Allene oxide cyclase barrel-like domain-containing protein</fullName>
    </recommendedName>
</protein>
<feature type="signal peptide" evidence="1">
    <location>
        <begin position="1"/>
        <end position="35"/>
    </location>
</feature>
<evidence type="ECO:0000313" key="3">
    <source>
        <dbReference type="EMBL" id="SFH18393.1"/>
    </source>
</evidence>
<evidence type="ECO:0000259" key="2">
    <source>
        <dbReference type="Pfam" id="PF18678"/>
    </source>
</evidence>